<dbReference type="InterPro" id="IPR004090">
    <property type="entry name" value="Chemotax_Me-accpt_rcpt"/>
</dbReference>
<name>A0A1M7MKY8_9HYPH</name>
<proteinExistence type="inferred from homology"/>
<evidence type="ECO:0000313" key="6">
    <source>
        <dbReference type="Proteomes" id="UP000186002"/>
    </source>
</evidence>
<dbReference type="AlphaFoldDB" id="A0A1M7MKY8"/>
<dbReference type="GO" id="GO:0004888">
    <property type="term" value="F:transmembrane signaling receptor activity"/>
    <property type="evidence" value="ECO:0007669"/>
    <property type="project" value="InterPro"/>
</dbReference>
<dbReference type="SMART" id="SM00283">
    <property type="entry name" value="MA"/>
    <property type="match status" value="1"/>
</dbReference>
<dbReference type="Proteomes" id="UP000186002">
    <property type="component" value="Unassembled WGS sequence"/>
</dbReference>
<sequence>MFRDVPVLKEASSTLSEEISTIPPSSVLEAMGAIGTNLSRISLDVAVSADDVQSISGIFTSNVKDFSALVDRFADLERATLEISGQIAEAETISNHALTEIGGSQTTIEAARREIADLLEAVRAGEKRMAELSDVLGKVGSITSTINNIAKQTNLLALNASIEAARAGDAGRGFLVVANEVKELAQSTASATFEIDTALTEIKSGFELLADTSKQTGRTADKVQSHAATFGEILQKVSHDIQVIGSTTSAIDGKMADVRATSEEFRTTSVTVSSSLSQSSTRLGEISRTMRRVSDDTDAFVLLTATCGANKSEATIIEKAAGAAGKVSAMFEKAIADGQLSEADLFDRKHAQIPGSNPPQFLARFSQFNDTHVSPLIEEIVASDPRIVWCASIDDTAYISTNTRAVSKPQGKDIAWNIANCRNHRYFDDRTGSRAAKNREPFLLQTYQRDMGGGKLVPMKDISSPIFVRGRHWGGFRIGYAP</sequence>
<dbReference type="EMBL" id="FRBW01000004">
    <property type="protein sequence ID" value="SHM91535.1"/>
    <property type="molecule type" value="Genomic_DNA"/>
</dbReference>
<protein>
    <submittedName>
        <fullName evidence="5">Methyl-accepting chemotaxis sensory transducer</fullName>
    </submittedName>
</protein>
<evidence type="ECO:0000256" key="3">
    <source>
        <dbReference type="PROSITE-ProRule" id="PRU00284"/>
    </source>
</evidence>
<evidence type="ECO:0000256" key="1">
    <source>
        <dbReference type="ARBA" id="ARBA00023224"/>
    </source>
</evidence>
<dbReference type="GO" id="GO:0016020">
    <property type="term" value="C:membrane"/>
    <property type="evidence" value="ECO:0007669"/>
    <property type="project" value="InterPro"/>
</dbReference>
<dbReference type="GO" id="GO:0007165">
    <property type="term" value="P:signal transduction"/>
    <property type="evidence" value="ECO:0007669"/>
    <property type="project" value="UniProtKB-KW"/>
</dbReference>
<dbReference type="STRING" id="735517.SAMN05444272_3450"/>
<evidence type="ECO:0000256" key="2">
    <source>
        <dbReference type="ARBA" id="ARBA00029447"/>
    </source>
</evidence>
<keyword evidence="1 3" id="KW-0807">Transducer</keyword>
<evidence type="ECO:0000259" key="4">
    <source>
        <dbReference type="PROSITE" id="PS50111"/>
    </source>
</evidence>
<feature type="domain" description="Methyl-accepting transducer" evidence="4">
    <location>
        <begin position="37"/>
        <end position="273"/>
    </location>
</feature>
<dbReference type="Gene3D" id="1.10.287.950">
    <property type="entry name" value="Methyl-accepting chemotaxis protein"/>
    <property type="match status" value="1"/>
</dbReference>
<dbReference type="Pfam" id="PF00015">
    <property type="entry name" value="MCPsignal"/>
    <property type="match status" value="1"/>
</dbReference>
<evidence type="ECO:0000313" key="5">
    <source>
        <dbReference type="EMBL" id="SHM91535.1"/>
    </source>
</evidence>
<dbReference type="InterPro" id="IPR004089">
    <property type="entry name" value="MCPsignal_dom"/>
</dbReference>
<dbReference type="PANTHER" id="PTHR32089">
    <property type="entry name" value="METHYL-ACCEPTING CHEMOTAXIS PROTEIN MCPB"/>
    <property type="match status" value="1"/>
</dbReference>
<dbReference type="GO" id="GO:0006935">
    <property type="term" value="P:chemotaxis"/>
    <property type="evidence" value="ECO:0007669"/>
    <property type="project" value="InterPro"/>
</dbReference>
<keyword evidence="6" id="KW-1185">Reference proteome</keyword>
<gene>
    <name evidence="5" type="ORF">SAMN05444272_3450</name>
</gene>
<dbReference type="PANTHER" id="PTHR32089:SF112">
    <property type="entry name" value="LYSOZYME-LIKE PROTEIN-RELATED"/>
    <property type="match status" value="1"/>
</dbReference>
<dbReference type="PROSITE" id="PS50111">
    <property type="entry name" value="CHEMOTAXIS_TRANSDUC_2"/>
    <property type="match status" value="1"/>
</dbReference>
<organism evidence="5 6">
    <name type="scientific">Roseibium suaedae</name>
    <dbReference type="NCBI Taxonomy" id="735517"/>
    <lineage>
        <taxon>Bacteria</taxon>
        <taxon>Pseudomonadati</taxon>
        <taxon>Pseudomonadota</taxon>
        <taxon>Alphaproteobacteria</taxon>
        <taxon>Hyphomicrobiales</taxon>
        <taxon>Stappiaceae</taxon>
        <taxon>Roseibium</taxon>
    </lineage>
</organism>
<dbReference type="OrthoDB" id="2489132at2"/>
<reference evidence="5 6" key="1">
    <citation type="submission" date="2016-11" db="EMBL/GenBank/DDBJ databases">
        <authorList>
            <person name="Jaros S."/>
            <person name="Januszkiewicz K."/>
            <person name="Wedrychowicz H."/>
        </authorList>
    </citation>
    <scope>NUCLEOTIDE SEQUENCE [LARGE SCALE GENOMIC DNA]</scope>
    <source>
        <strain evidence="5 6">DSM 22153</strain>
    </source>
</reference>
<dbReference type="SUPFAM" id="SSF58104">
    <property type="entry name" value="Methyl-accepting chemotaxis protein (MCP) signaling domain"/>
    <property type="match status" value="1"/>
</dbReference>
<accession>A0A1M7MKY8</accession>
<dbReference type="PRINTS" id="PR00260">
    <property type="entry name" value="CHEMTRNSDUCR"/>
</dbReference>
<comment type="similarity">
    <text evidence="2">Belongs to the methyl-accepting chemotaxis (MCP) protein family.</text>
</comment>